<protein>
    <submittedName>
        <fullName evidence="1">IS66 family insertion sequence element accessory protein TnpB</fullName>
    </submittedName>
</protein>
<dbReference type="Proteomes" id="UP000539052">
    <property type="component" value="Unassembled WGS sequence"/>
</dbReference>
<organism evidence="1 2">
    <name type="scientific">Lacrimispora defluvii</name>
    <dbReference type="NCBI Taxonomy" id="2719233"/>
    <lineage>
        <taxon>Bacteria</taxon>
        <taxon>Bacillati</taxon>
        <taxon>Bacillota</taxon>
        <taxon>Clostridia</taxon>
        <taxon>Lachnospirales</taxon>
        <taxon>Lachnospiraceae</taxon>
        <taxon>Lacrimispora</taxon>
    </lineage>
</organism>
<dbReference type="NCBIfam" id="NF047593">
    <property type="entry name" value="IS66_ISAeme5_TnpA"/>
    <property type="match status" value="1"/>
</dbReference>
<evidence type="ECO:0000313" key="1">
    <source>
        <dbReference type="EMBL" id="NNJ32150.1"/>
    </source>
</evidence>
<evidence type="ECO:0000313" key="2">
    <source>
        <dbReference type="Proteomes" id="UP000539052"/>
    </source>
</evidence>
<accession>A0ABX1VXM3</accession>
<dbReference type="RefSeq" id="WP_170823255.1">
    <property type="nucleotide sequence ID" value="NZ_JAAOXG010000052.1"/>
</dbReference>
<dbReference type="EMBL" id="JAAOXG010000052">
    <property type="protein sequence ID" value="NNJ32150.1"/>
    <property type="molecule type" value="Genomic_DNA"/>
</dbReference>
<proteinExistence type="predicted"/>
<name>A0ABX1VXM3_9FIRM</name>
<sequence length="119" mass="13683">MDQVTQTKVLFRREQWKKIIAECQASGLPVKTWCDQNGFKEQSYYYYLKKIRKQEIEKISVALPDPMEKPVLFKKLEVQTPINTQAAVIIHLPAASLEINNGATQQTVEMVLRALNCLC</sequence>
<gene>
    <name evidence="1" type="ORF">G9470_20515</name>
</gene>
<comment type="caution">
    <text evidence="1">The sequence shown here is derived from an EMBL/GenBank/DDBJ whole genome shotgun (WGS) entry which is preliminary data.</text>
</comment>
<reference evidence="1 2" key="1">
    <citation type="submission" date="2020-03" db="EMBL/GenBank/DDBJ databases">
        <title>Genome Sequence of industrial isolate, B5A.</title>
        <authorList>
            <person name="Sharma S."/>
            <person name="Patil P.B."/>
            <person name="Korpole S."/>
        </authorList>
    </citation>
    <scope>NUCLEOTIDE SEQUENCE [LARGE SCALE GENOMIC DNA]</scope>
    <source>
        <strain evidence="1 2">PI-S10-B5A</strain>
    </source>
</reference>
<keyword evidence="2" id="KW-1185">Reference proteome</keyword>